<evidence type="ECO:0000256" key="1">
    <source>
        <dbReference type="ARBA" id="ARBA00001913"/>
    </source>
</evidence>
<sequence>MGHIKKIICLTMIGFLLFSPQLLAVDECSDEQFYYILVDRFVNGSSDNDIEIDIKDPKAFHGGDIQGITNSLDKLGGISAINLSPIMKTDTYHGYTTMDHQTIDERFGTVTDLQNLVEEAHEKDIRVVLDFVLTHVSPDHPWANENSEWINGTLSNHWGDNLPKLDTNNPEVQKYIIETAIHWMNVAGIDGFHFYVDETTPTLLIEELQTRLKAENKEAIVIMDGASSTCSMNHDFQEKTVDTLQHAGESLLPVLEQIQADETESVYYLDSPTTTRFAFESNKAGYHPVTRWKLATTFIYTLPGSSMIYQGTEVPMDSGVEEPDHRVAELNKKDEELEEHLDKLINIVSISDAMQNGQLEIVGEIDGMVVYKRFTEEETMYIAINNDVETKMLEIDDISEELQLRGLLEDDIVRKQDDGTHKIILDRESSNIFIMENNTGINWLFLLPMVFVLVGFVWVIVRLERHNKKAKQQQG</sequence>
<keyword evidence="2" id="KW-0479">Metal-binding</keyword>
<feature type="signal peptide" evidence="5">
    <location>
        <begin position="1"/>
        <end position="24"/>
    </location>
</feature>
<keyword evidence="8" id="KW-1185">Reference proteome</keyword>
<dbReference type="GO" id="GO:0004556">
    <property type="term" value="F:alpha-amylase activity"/>
    <property type="evidence" value="ECO:0007669"/>
    <property type="project" value="UniProtKB-EC"/>
</dbReference>
<protein>
    <submittedName>
        <fullName evidence="7">Alpha-amylase</fullName>
        <ecNumber evidence="7">3.2.1.1</ecNumber>
    </submittedName>
</protein>
<keyword evidence="4" id="KW-1133">Transmembrane helix</keyword>
<dbReference type="GO" id="GO:0005975">
    <property type="term" value="P:carbohydrate metabolic process"/>
    <property type="evidence" value="ECO:0007669"/>
    <property type="project" value="InterPro"/>
</dbReference>
<evidence type="ECO:0000259" key="6">
    <source>
        <dbReference type="SMART" id="SM00642"/>
    </source>
</evidence>
<comment type="cofactor">
    <cofactor evidence="1">
        <name>Ca(2+)</name>
        <dbReference type="ChEBI" id="CHEBI:29108"/>
    </cofactor>
</comment>
<reference evidence="7 8" key="1">
    <citation type="submission" date="2020-08" db="EMBL/GenBank/DDBJ databases">
        <title>Genomic Encyclopedia of Type Strains, Phase IV (KMG-IV): sequencing the most valuable type-strain genomes for metagenomic binning, comparative biology and taxonomic classification.</title>
        <authorList>
            <person name="Goeker M."/>
        </authorList>
    </citation>
    <scope>NUCLEOTIDE SEQUENCE [LARGE SCALE GENOMIC DNA]</scope>
    <source>
        <strain evidence="7 8">DSM 11805</strain>
    </source>
</reference>
<gene>
    <name evidence="7" type="ORF">GGQ92_001411</name>
</gene>
<organism evidence="7 8">
    <name type="scientific">Gracilibacillus halotolerans</name>
    <dbReference type="NCBI Taxonomy" id="74386"/>
    <lineage>
        <taxon>Bacteria</taxon>
        <taxon>Bacillati</taxon>
        <taxon>Bacillota</taxon>
        <taxon>Bacilli</taxon>
        <taxon>Bacillales</taxon>
        <taxon>Bacillaceae</taxon>
        <taxon>Gracilibacillus</taxon>
    </lineage>
</organism>
<evidence type="ECO:0000256" key="3">
    <source>
        <dbReference type="ARBA" id="ARBA00022729"/>
    </source>
</evidence>
<evidence type="ECO:0000313" key="7">
    <source>
        <dbReference type="EMBL" id="MBB6512625.1"/>
    </source>
</evidence>
<dbReference type="EC" id="3.2.1.1" evidence="7"/>
<dbReference type="InterPro" id="IPR013780">
    <property type="entry name" value="Glyco_hydro_b"/>
</dbReference>
<dbReference type="Proteomes" id="UP000572212">
    <property type="component" value="Unassembled WGS sequence"/>
</dbReference>
<dbReference type="Gene3D" id="2.60.40.1180">
    <property type="entry name" value="Golgi alpha-mannosidase II"/>
    <property type="match status" value="1"/>
</dbReference>
<evidence type="ECO:0000256" key="5">
    <source>
        <dbReference type="SAM" id="SignalP"/>
    </source>
</evidence>
<proteinExistence type="predicted"/>
<comment type="caution">
    <text evidence="7">The sequence shown here is derived from an EMBL/GenBank/DDBJ whole genome shotgun (WGS) entry which is preliminary data.</text>
</comment>
<dbReference type="AlphaFoldDB" id="A0A841RN77"/>
<dbReference type="InterPro" id="IPR017853">
    <property type="entry name" value="GH"/>
</dbReference>
<accession>A0A841RN77</accession>
<dbReference type="InterPro" id="IPR006047">
    <property type="entry name" value="GH13_cat_dom"/>
</dbReference>
<dbReference type="Gene3D" id="3.20.20.80">
    <property type="entry name" value="Glycosidases"/>
    <property type="match status" value="1"/>
</dbReference>
<dbReference type="SUPFAM" id="SSF51011">
    <property type="entry name" value="Glycosyl hydrolase domain"/>
    <property type="match status" value="1"/>
</dbReference>
<feature type="chain" id="PRO_5033012102" evidence="5">
    <location>
        <begin position="25"/>
        <end position="475"/>
    </location>
</feature>
<dbReference type="EMBL" id="JACHON010000004">
    <property type="protein sequence ID" value="MBB6512625.1"/>
    <property type="molecule type" value="Genomic_DNA"/>
</dbReference>
<dbReference type="GO" id="GO:0046872">
    <property type="term" value="F:metal ion binding"/>
    <property type="evidence" value="ECO:0007669"/>
    <property type="project" value="UniProtKB-KW"/>
</dbReference>
<keyword evidence="7" id="KW-0378">Hydrolase</keyword>
<keyword evidence="4" id="KW-0812">Transmembrane</keyword>
<keyword evidence="7" id="KW-0326">Glycosidase</keyword>
<name>A0A841RN77_9BACI</name>
<evidence type="ECO:0000256" key="2">
    <source>
        <dbReference type="ARBA" id="ARBA00022723"/>
    </source>
</evidence>
<dbReference type="Pfam" id="PF00128">
    <property type="entry name" value="Alpha-amylase"/>
    <property type="match status" value="1"/>
</dbReference>
<dbReference type="PANTHER" id="PTHR10357:SF215">
    <property type="entry name" value="ALPHA-AMYLASE 1"/>
    <property type="match status" value="1"/>
</dbReference>
<dbReference type="RefSeq" id="WP_184246183.1">
    <property type="nucleotide sequence ID" value="NZ_BAAACU010000028.1"/>
</dbReference>
<dbReference type="SMART" id="SM00642">
    <property type="entry name" value="Aamy"/>
    <property type="match status" value="1"/>
</dbReference>
<dbReference type="PANTHER" id="PTHR10357">
    <property type="entry name" value="ALPHA-AMYLASE FAMILY MEMBER"/>
    <property type="match status" value="1"/>
</dbReference>
<feature type="transmembrane region" description="Helical" evidence="4">
    <location>
        <begin position="440"/>
        <end position="461"/>
    </location>
</feature>
<feature type="domain" description="Glycosyl hydrolase family 13 catalytic" evidence="6">
    <location>
        <begin position="35"/>
        <end position="348"/>
    </location>
</feature>
<dbReference type="Pfam" id="PF22026">
    <property type="entry name" value="Alpha-amylase_C_2"/>
    <property type="match status" value="1"/>
</dbReference>
<keyword evidence="4" id="KW-0472">Membrane</keyword>
<dbReference type="SUPFAM" id="SSF51445">
    <property type="entry name" value="(Trans)glycosidases"/>
    <property type="match status" value="1"/>
</dbReference>
<evidence type="ECO:0000313" key="8">
    <source>
        <dbReference type="Proteomes" id="UP000572212"/>
    </source>
</evidence>
<keyword evidence="3 5" id="KW-0732">Signal</keyword>
<dbReference type="InterPro" id="IPR054174">
    <property type="entry name" value="Alpha-amylase-like_C"/>
</dbReference>
<evidence type="ECO:0000256" key="4">
    <source>
        <dbReference type="SAM" id="Phobius"/>
    </source>
</evidence>